<protein>
    <recommendedName>
        <fullName evidence="2">histidine kinase</fullName>
        <ecNumber evidence="2">2.7.13.3</ecNumber>
    </recommendedName>
</protein>
<dbReference type="SMART" id="SM00448">
    <property type="entry name" value="REC"/>
    <property type="match status" value="1"/>
</dbReference>
<feature type="transmembrane region" description="Helical" evidence="7">
    <location>
        <begin position="52"/>
        <end position="70"/>
    </location>
</feature>
<dbReference type="InterPro" id="IPR001789">
    <property type="entry name" value="Sig_transdc_resp-reg_receiver"/>
</dbReference>
<feature type="domain" description="Histidine kinase" evidence="8">
    <location>
        <begin position="454"/>
        <end position="679"/>
    </location>
</feature>
<dbReference type="PRINTS" id="PR00344">
    <property type="entry name" value="BCTRLSENSOR"/>
</dbReference>
<dbReference type="SUPFAM" id="SSF47384">
    <property type="entry name" value="Homodimeric domain of signal transducing histidine kinase"/>
    <property type="match status" value="1"/>
</dbReference>
<keyword evidence="7" id="KW-1133">Transmembrane helix</keyword>
<evidence type="ECO:0000313" key="12">
    <source>
        <dbReference type="EMBL" id="BBO91139.1"/>
    </source>
</evidence>
<evidence type="ECO:0000259" key="8">
    <source>
        <dbReference type="PROSITE" id="PS50109"/>
    </source>
</evidence>
<dbReference type="InterPro" id="IPR003018">
    <property type="entry name" value="GAF"/>
</dbReference>
<dbReference type="NCBIfam" id="TIGR00229">
    <property type="entry name" value="sensory_box"/>
    <property type="match status" value="1"/>
</dbReference>
<dbReference type="InterPro" id="IPR003594">
    <property type="entry name" value="HATPase_dom"/>
</dbReference>
<dbReference type="SMART" id="SM00086">
    <property type="entry name" value="PAC"/>
    <property type="match status" value="1"/>
</dbReference>
<feature type="domain" description="Response regulatory" evidence="9">
    <location>
        <begin position="700"/>
        <end position="817"/>
    </location>
</feature>
<dbReference type="Gene3D" id="3.30.450.40">
    <property type="match status" value="1"/>
</dbReference>
<dbReference type="Gene3D" id="3.30.450.20">
    <property type="entry name" value="PAS domain"/>
    <property type="match status" value="1"/>
</dbReference>
<dbReference type="InterPro" id="IPR004358">
    <property type="entry name" value="Sig_transdc_His_kin-like_C"/>
</dbReference>
<proteinExistence type="predicted"/>
<dbReference type="InterPro" id="IPR001610">
    <property type="entry name" value="PAC"/>
</dbReference>
<dbReference type="SUPFAM" id="SSF55785">
    <property type="entry name" value="PYP-like sensor domain (PAS domain)"/>
    <property type="match status" value="1"/>
</dbReference>
<dbReference type="InterPro" id="IPR000014">
    <property type="entry name" value="PAS"/>
</dbReference>
<dbReference type="InterPro" id="IPR035965">
    <property type="entry name" value="PAS-like_dom_sf"/>
</dbReference>
<keyword evidence="7" id="KW-0812">Transmembrane</keyword>
<dbReference type="InterPro" id="IPR029016">
    <property type="entry name" value="GAF-like_dom_sf"/>
</dbReference>
<dbReference type="InterPro" id="IPR000700">
    <property type="entry name" value="PAS-assoc_C"/>
</dbReference>
<feature type="domain" description="PAC" evidence="11">
    <location>
        <begin position="382"/>
        <end position="434"/>
    </location>
</feature>
<dbReference type="InterPro" id="IPR005467">
    <property type="entry name" value="His_kinase_dom"/>
</dbReference>
<dbReference type="GO" id="GO:0000155">
    <property type="term" value="F:phosphorelay sensor kinase activity"/>
    <property type="evidence" value="ECO:0007669"/>
    <property type="project" value="InterPro"/>
</dbReference>
<dbReference type="InterPro" id="IPR036890">
    <property type="entry name" value="HATPase_C_sf"/>
</dbReference>
<dbReference type="Pfam" id="PF01590">
    <property type="entry name" value="GAF"/>
    <property type="match status" value="1"/>
</dbReference>
<evidence type="ECO:0000259" key="10">
    <source>
        <dbReference type="PROSITE" id="PS50112"/>
    </source>
</evidence>
<name>A0A5K8AF17_9BACT</name>
<keyword evidence="7" id="KW-0472">Membrane</keyword>
<evidence type="ECO:0000256" key="7">
    <source>
        <dbReference type="SAM" id="Phobius"/>
    </source>
</evidence>
<dbReference type="InterPro" id="IPR011006">
    <property type="entry name" value="CheY-like_superfamily"/>
</dbReference>
<dbReference type="PROSITE" id="PS50112">
    <property type="entry name" value="PAS"/>
    <property type="match status" value="1"/>
</dbReference>
<evidence type="ECO:0000259" key="9">
    <source>
        <dbReference type="PROSITE" id="PS50110"/>
    </source>
</evidence>
<dbReference type="CDD" id="cd00082">
    <property type="entry name" value="HisKA"/>
    <property type="match status" value="1"/>
</dbReference>
<dbReference type="SMART" id="SM00091">
    <property type="entry name" value="PAS"/>
    <property type="match status" value="1"/>
</dbReference>
<evidence type="ECO:0000256" key="2">
    <source>
        <dbReference type="ARBA" id="ARBA00012438"/>
    </source>
</evidence>
<dbReference type="PANTHER" id="PTHR43065">
    <property type="entry name" value="SENSOR HISTIDINE KINASE"/>
    <property type="match status" value="1"/>
</dbReference>
<keyword evidence="13" id="KW-1185">Reference proteome</keyword>
<dbReference type="Pfam" id="PF13426">
    <property type="entry name" value="PAS_9"/>
    <property type="match status" value="1"/>
</dbReference>
<dbReference type="SUPFAM" id="SSF52172">
    <property type="entry name" value="CheY-like"/>
    <property type="match status" value="1"/>
</dbReference>
<keyword evidence="4" id="KW-0808">Transferase</keyword>
<comment type="catalytic activity">
    <reaction evidence="1">
        <text>ATP + protein L-histidine = ADP + protein N-phospho-L-histidine.</text>
        <dbReference type="EC" id="2.7.13.3"/>
    </reaction>
</comment>
<dbReference type="AlphaFoldDB" id="A0A5K8AF17"/>
<reference evidence="12 13" key="1">
    <citation type="submission" date="2019-11" db="EMBL/GenBank/DDBJ databases">
        <title>Comparative genomics of hydrocarbon-degrading Desulfosarcina strains.</title>
        <authorList>
            <person name="Watanabe M."/>
            <person name="Kojima H."/>
            <person name="Fukui M."/>
        </authorList>
    </citation>
    <scope>NUCLEOTIDE SEQUENCE [LARGE SCALE GENOMIC DNA]</scope>
    <source>
        <strain evidence="13">oXyS1</strain>
    </source>
</reference>
<dbReference type="Gene3D" id="3.40.50.2300">
    <property type="match status" value="1"/>
</dbReference>
<dbReference type="SMART" id="SM00065">
    <property type="entry name" value="GAF"/>
    <property type="match status" value="1"/>
</dbReference>
<dbReference type="SMART" id="SM00387">
    <property type="entry name" value="HATPase_c"/>
    <property type="match status" value="1"/>
</dbReference>
<dbReference type="InterPro" id="IPR003661">
    <property type="entry name" value="HisK_dim/P_dom"/>
</dbReference>
<dbReference type="PROSITE" id="PS50109">
    <property type="entry name" value="HIS_KIN"/>
    <property type="match status" value="1"/>
</dbReference>
<dbReference type="Gene3D" id="1.10.287.130">
    <property type="match status" value="1"/>
</dbReference>
<feature type="modified residue" description="4-aspartylphosphate" evidence="6">
    <location>
        <position position="751"/>
    </location>
</feature>
<accession>A0A5K8AF17</accession>
<dbReference type="CDD" id="cd00130">
    <property type="entry name" value="PAS"/>
    <property type="match status" value="1"/>
</dbReference>
<dbReference type="Gene3D" id="3.30.565.10">
    <property type="entry name" value="Histidine kinase-like ATPase, C-terminal domain"/>
    <property type="match status" value="1"/>
</dbReference>
<dbReference type="RefSeq" id="WP_155312100.1">
    <property type="nucleotide sequence ID" value="NZ_AP021879.1"/>
</dbReference>
<dbReference type="CDD" id="cd17546">
    <property type="entry name" value="REC_hyHK_CKI1_RcsC-like"/>
    <property type="match status" value="1"/>
</dbReference>
<dbReference type="PANTHER" id="PTHR43065:SF42">
    <property type="entry name" value="TWO-COMPONENT SENSOR PPRA"/>
    <property type="match status" value="1"/>
</dbReference>
<dbReference type="PROSITE" id="PS50113">
    <property type="entry name" value="PAC"/>
    <property type="match status" value="1"/>
</dbReference>
<organism evidence="12 13">
    <name type="scientific">Desulfosarcina ovata subsp. ovata</name>
    <dbReference type="NCBI Taxonomy" id="2752305"/>
    <lineage>
        <taxon>Bacteria</taxon>
        <taxon>Pseudomonadati</taxon>
        <taxon>Thermodesulfobacteriota</taxon>
        <taxon>Desulfobacteria</taxon>
        <taxon>Desulfobacterales</taxon>
        <taxon>Desulfosarcinaceae</taxon>
        <taxon>Desulfosarcina</taxon>
    </lineage>
</organism>
<gene>
    <name evidence="12" type="ORF">DSCOOX_43190</name>
</gene>
<keyword evidence="5" id="KW-0418">Kinase</keyword>
<dbReference type="EC" id="2.7.13.3" evidence="2"/>
<sequence>MSTTPTDVSTVSSFDDQTSLYDSEIIGNDDACRYRTAWKEPPLSVWRRAGQYTALLTIAITAATVPFFPATAWGPLALALGLVCLCIWVVANRLEVGNLTRSLKAQEDLASHLREELDTRHHNARLVQEISLAGADILEIGTFLQTVLDSMARNLDFSRGMIVLCQDACRHLKHRANYGFSQPDQQVLDPLELELNTDDTENPFVQALNHGRPVFLEGIHHHNQNLSPSTLNVFEQLNIVSLIGVPLRHKDDPLGLIIVDARDGKKNRTASDIHLLMGIAAQVATGIVNARAYTQLQESEARYRLVTENVTDVIWIFDFQDLKITYISPSVEKMLGYTPDEIMGLPMDRYLTPDSCDKVAAILSTTLNPAYGEKTSSPCNAVNMELEKVHKDGTIVPIEMIANFLTDENGSPNAVLGISRDLSRRKQYEKARHEDETRRQQAKKMESLGTMAGSIAHNFNNLLMVVLGNLELAKEELNISQPPLLNVQRAINASQRAADLSSMMLTYVGQLKKESVPVDLSQVAGQVLENMDETTMANVNLDLDLADPMPLIAADAGQMRQIVSGFVTNAIEALGNKPGRVRISTGAMHCDDHFLADTYLNDGICEGMYAFAEVADTGCGMDTETLSKAFDPFFSTKFTGRGLGLAAVLGIIRSHNGAIRVHSVKNEGSVFTALFPIQGISHHRRHSEAETVESPSTGKTVLLVDDETMVMDIGHQFLERLGYTVKTASSGQAALDIFRQAADSIDCLLLDFSMPDMNGLETLQHIKKIGSTARIIVTSGYTWQQIEDRFAQIGLPDGFIQKPFEIKKLKETLGRVLADTDDRAHGGGNH</sequence>
<dbReference type="Pfam" id="PF02518">
    <property type="entry name" value="HATPase_c"/>
    <property type="match status" value="1"/>
</dbReference>
<dbReference type="Pfam" id="PF00072">
    <property type="entry name" value="Response_reg"/>
    <property type="match status" value="1"/>
</dbReference>
<dbReference type="SUPFAM" id="SSF55874">
    <property type="entry name" value="ATPase domain of HSP90 chaperone/DNA topoisomerase II/histidine kinase"/>
    <property type="match status" value="1"/>
</dbReference>
<evidence type="ECO:0000259" key="11">
    <source>
        <dbReference type="PROSITE" id="PS50113"/>
    </source>
</evidence>
<dbReference type="Proteomes" id="UP000422108">
    <property type="component" value="Chromosome"/>
</dbReference>
<dbReference type="PROSITE" id="PS50110">
    <property type="entry name" value="RESPONSE_REGULATORY"/>
    <property type="match status" value="1"/>
</dbReference>
<evidence type="ECO:0000256" key="3">
    <source>
        <dbReference type="ARBA" id="ARBA00022553"/>
    </source>
</evidence>
<dbReference type="InterPro" id="IPR036097">
    <property type="entry name" value="HisK_dim/P_sf"/>
</dbReference>
<evidence type="ECO:0000256" key="5">
    <source>
        <dbReference type="ARBA" id="ARBA00022777"/>
    </source>
</evidence>
<evidence type="ECO:0000256" key="6">
    <source>
        <dbReference type="PROSITE-ProRule" id="PRU00169"/>
    </source>
</evidence>
<dbReference type="EMBL" id="AP021879">
    <property type="protein sequence ID" value="BBO91139.1"/>
    <property type="molecule type" value="Genomic_DNA"/>
</dbReference>
<feature type="domain" description="PAS" evidence="10">
    <location>
        <begin position="299"/>
        <end position="370"/>
    </location>
</feature>
<evidence type="ECO:0000313" key="13">
    <source>
        <dbReference type="Proteomes" id="UP000422108"/>
    </source>
</evidence>
<keyword evidence="3 6" id="KW-0597">Phosphoprotein</keyword>
<evidence type="ECO:0000256" key="1">
    <source>
        <dbReference type="ARBA" id="ARBA00000085"/>
    </source>
</evidence>
<evidence type="ECO:0000256" key="4">
    <source>
        <dbReference type="ARBA" id="ARBA00022679"/>
    </source>
</evidence>
<dbReference type="SUPFAM" id="SSF55781">
    <property type="entry name" value="GAF domain-like"/>
    <property type="match status" value="1"/>
</dbReference>